<comment type="caution">
    <text evidence="2">The sequence shown here is derived from an EMBL/GenBank/DDBJ whole genome shotgun (WGS) entry which is preliminary data.</text>
</comment>
<name>A0A4C1VDP9_EUMVA</name>
<evidence type="ECO:0000256" key="1">
    <source>
        <dbReference type="SAM" id="MobiDB-lite"/>
    </source>
</evidence>
<feature type="compositionally biased region" description="Polar residues" evidence="1">
    <location>
        <begin position="20"/>
        <end position="32"/>
    </location>
</feature>
<keyword evidence="3" id="KW-1185">Reference proteome</keyword>
<gene>
    <name evidence="2" type="ORF">EVAR_24722_1</name>
</gene>
<protein>
    <submittedName>
        <fullName evidence="2">Uncharacterized protein</fullName>
    </submittedName>
</protein>
<dbReference type="EMBL" id="BGZK01000322">
    <property type="protein sequence ID" value="GBP36719.1"/>
    <property type="molecule type" value="Genomic_DNA"/>
</dbReference>
<proteinExistence type="predicted"/>
<reference evidence="2 3" key="1">
    <citation type="journal article" date="2019" name="Commun. Biol.">
        <title>The bagworm genome reveals a unique fibroin gene that provides high tensile strength.</title>
        <authorList>
            <person name="Kono N."/>
            <person name="Nakamura H."/>
            <person name="Ohtoshi R."/>
            <person name="Tomita M."/>
            <person name="Numata K."/>
            <person name="Arakawa K."/>
        </authorList>
    </citation>
    <scope>NUCLEOTIDE SEQUENCE [LARGE SCALE GENOMIC DNA]</scope>
</reference>
<evidence type="ECO:0000313" key="3">
    <source>
        <dbReference type="Proteomes" id="UP000299102"/>
    </source>
</evidence>
<feature type="region of interest" description="Disordered" evidence="1">
    <location>
        <begin position="1"/>
        <end position="41"/>
    </location>
</feature>
<accession>A0A4C1VDP9</accession>
<organism evidence="2 3">
    <name type="scientific">Eumeta variegata</name>
    <name type="common">Bagworm moth</name>
    <name type="synonym">Eumeta japonica</name>
    <dbReference type="NCBI Taxonomy" id="151549"/>
    <lineage>
        <taxon>Eukaryota</taxon>
        <taxon>Metazoa</taxon>
        <taxon>Ecdysozoa</taxon>
        <taxon>Arthropoda</taxon>
        <taxon>Hexapoda</taxon>
        <taxon>Insecta</taxon>
        <taxon>Pterygota</taxon>
        <taxon>Neoptera</taxon>
        <taxon>Endopterygota</taxon>
        <taxon>Lepidoptera</taxon>
        <taxon>Glossata</taxon>
        <taxon>Ditrysia</taxon>
        <taxon>Tineoidea</taxon>
        <taxon>Psychidae</taxon>
        <taxon>Oiketicinae</taxon>
        <taxon>Eumeta</taxon>
    </lineage>
</organism>
<dbReference type="Proteomes" id="UP000299102">
    <property type="component" value="Unassembled WGS sequence"/>
</dbReference>
<evidence type="ECO:0000313" key="2">
    <source>
        <dbReference type="EMBL" id="GBP36719.1"/>
    </source>
</evidence>
<dbReference type="AlphaFoldDB" id="A0A4C1VDP9"/>
<sequence length="112" mass="12562">MAHKSVATNLRRHLIDSRSGKTSPDSHTNSENEACPSPNESHFREGFSLTIIQALLENYLASTYNFSKLRRAQNDLSRVQGPYVHMPLDLNITEHIEVSTRLFSNSAGAARH</sequence>